<dbReference type="InterPro" id="IPR001017">
    <property type="entry name" value="DH_E1"/>
</dbReference>
<protein>
    <submittedName>
        <fullName evidence="4">Dehydrogenase E1 component</fullName>
    </submittedName>
</protein>
<feature type="region of interest" description="Disordered" evidence="2">
    <location>
        <begin position="254"/>
        <end position="294"/>
    </location>
</feature>
<comment type="caution">
    <text evidence="4">The sequence shown here is derived from an EMBL/GenBank/DDBJ whole genome shotgun (WGS) entry which is preliminary data.</text>
</comment>
<dbReference type="InterPro" id="IPR050771">
    <property type="entry name" value="Alpha-ketoacid_DH_E1_comp"/>
</dbReference>
<name>M0DQY9_9EURY</name>
<dbReference type="Pfam" id="PF00676">
    <property type="entry name" value="E1_dh"/>
    <property type="match status" value="2"/>
</dbReference>
<dbReference type="Proteomes" id="UP000011514">
    <property type="component" value="Unassembled WGS sequence"/>
</dbReference>
<dbReference type="GO" id="GO:0009083">
    <property type="term" value="P:branched-chain amino acid catabolic process"/>
    <property type="evidence" value="ECO:0007669"/>
    <property type="project" value="TreeGrafter"/>
</dbReference>
<keyword evidence="5" id="KW-1185">Reference proteome</keyword>
<keyword evidence="1" id="KW-0560">Oxidoreductase</keyword>
<feature type="region of interest" description="Disordered" evidence="2">
    <location>
        <begin position="1"/>
        <end position="24"/>
    </location>
</feature>
<dbReference type="SUPFAM" id="SSF52518">
    <property type="entry name" value="Thiamin diphosphate-binding fold (THDP-binding)"/>
    <property type="match status" value="1"/>
</dbReference>
<dbReference type="CDD" id="cd02000">
    <property type="entry name" value="TPP_E1_PDC_ADC_BCADC"/>
    <property type="match status" value="1"/>
</dbReference>
<sequence length="412" mass="44325">MDENGAGDDRDADPRGSAVDPLADEDLYRVLGPDGAPVPDATVPDLSDERFHEIYRDLVVTRRFDERAVSLQRQGRIGTYAPCAGQEGSAVGSTYALADRDLISYQYREHGAVVARDLLAEYLPYWMGHESGTEAIADGNVFPLNIGIAAHLPHAVGAAWAFDYRDEDRVVAVHFGDGATSEGDFHEAMNFAGVFDAPALFCCHNNGWAISVPETRQSATDTFAQKATAYGFDGVRVDGMDPLASYAVTRAAAERARGGGGRSGSDGGGRSGSDGGGGPGSEGDTGDDGDTPRPTLIEFVEYRFGAHTTADDPTAYRDSGDVEPWRALDPVDRMEAFLRETGRIDDEGVAAIREEADAIVADAIEFAESVEPDPADMFDHAYADLPPEIRRQRDDLLAAIDEHGEASFRREE</sequence>
<dbReference type="InterPro" id="IPR029061">
    <property type="entry name" value="THDP-binding"/>
</dbReference>
<dbReference type="PANTHER" id="PTHR43380:SF1">
    <property type="entry name" value="2-OXOISOVALERATE DEHYDROGENASE SUBUNIT ALPHA, MITOCHONDRIAL"/>
    <property type="match status" value="1"/>
</dbReference>
<evidence type="ECO:0000256" key="1">
    <source>
        <dbReference type="ARBA" id="ARBA00023002"/>
    </source>
</evidence>
<dbReference type="OrthoDB" id="25266at2157"/>
<reference evidence="4 5" key="1">
    <citation type="journal article" date="2014" name="PLoS Genet.">
        <title>Phylogenetically driven sequencing of extremely halophilic archaea reveals strategies for static and dynamic osmo-response.</title>
        <authorList>
            <person name="Becker E.A."/>
            <person name="Seitzer P.M."/>
            <person name="Tritt A."/>
            <person name="Larsen D."/>
            <person name="Krusor M."/>
            <person name="Yao A.I."/>
            <person name="Wu D."/>
            <person name="Madern D."/>
            <person name="Eisen J.A."/>
            <person name="Darling A.E."/>
            <person name="Facciotti M.T."/>
        </authorList>
    </citation>
    <scope>NUCLEOTIDE SEQUENCE [LARGE SCALE GENOMIC DNA]</scope>
    <source>
        <strain evidence="4 5">DSM 1137</strain>
    </source>
</reference>
<dbReference type="GO" id="GO:0016624">
    <property type="term" value="F:oxidoreductase activity, acting on the aldehyde or oxo group of donors, disulfide as acceptor"/>
    <property type="evidence" value="ECO:0007669"/>
    <property type="project" value="InterPro"/>
</dbReference>
<evidence type="ECO:0000313" key="5">
    <source>
        <dbReference type="Proteomes" id="UP000011514"/>
    </source>
</evidence>
<dbReference type="AlphaFoldDB" id="M0DQY9"/>
<dbReference type="PATRIC" id="fig|1227484.4.peg.2668"/>
<evidence type="ECO:0000259" key="3">
    <source>
        <dbReference type="Pfam" id="PF00676"/>
    </source>
</evidence>
<feature type="compositionally biased region" description="Gly residues" evidence="2">
    <location>
        <begin position="258"/>
        <end position="283"/>
    </location>
</feature>
<dbReference type="GO" id="GO:0044272">
    <property type="term" value="P:sulfur compound biosynthetic process"/>
    <property type="evidence" value="ECO:0007669"/>
    <property type="project" value="UniProtKB-ARBA"/>
</dbReference>
<dbReference type="eggNOG" id="arCOG01054">
    <property type="taxonomic scope" value="Archaea"/>
</dbReference>
<evidence type="ECO:0000256" key="2">
    <source>
        <dbReference type="SAM" id="MobiDB-lite"/>
    </source>
</evidence>
<feature type="domain" description="Dehydrogenase E1 component" evidence="3">
    <location>
        <begin position="293"/>
        <end position="370"/>
    </location>
</feature>
<organism evidence="4 5">
    <name type="scientific">Halorubrum saccharovorum DSM 1137</name>
    <dbReference type="NCBI Taxonomy" id="1227484"/>
    <lineage>
        <taxon>Archaea</taxon>
        <taxon>Methanobacteriati</taxon>
        <taxon>Methanobacteriota</taxon>
        <taxon>Stenosarchaea group</taxon>
        <taxon>Halobacteria</taxon>
        <taxon>Halobacteriales</taxon>
        <taxon>Haloferacaceae</taxon>
        <taxon>Halorubrum</taxon>
    </lineage>
</organism>
<accession>M0DQY9</accession>
<dbReference type="STRING" id="1227484.C471_13531"/>
<proteinExistence type="predicted"/>
<dbReference type="EMBL" id="AOJE01000065">
    <property type="protein sequence ID" value="ELZ37087.1"/>
    <property type="molecule type" value="Genomic_DNA"/>
</dbReference>
<feature type="domain" description="Dehydrogenase E1 component" evidence="3">
    <location>
        <begin position="58"/>
        <end position="261"/>
    </location>
</feature>
<dbReference type="Gene3D" id="3.40.50.970">
    <property type="match status" value="1"/>
</dbReference>
<dbReference type="PANTHER" id="PTHR43380">
    <property type="entry name" value="2-OXOISOVALERATE DEHYDROGENASE SUBUNIT ALPHA, MITOCHONDRIAL"/>
    <property type="match status" value="1"/>
</dbReference>
<gene>
    <name evidence="4" type="ORF">C471_13531</name>
</gene>
<evidence type="ECO:0000313" key="4">
    <source>
        <dbReference type="EMBL" id="ELZ37087.1"/>
    </source>
</evidence>
<dbReference type="RefSeq" id="WP_004049869.1">
    <property type="nucleotide sequence ID" value="NZ_AOJE01000065.1"/>
</dbReference>